<evidence type="ECO:0000259" key="3">
    <source>
        <dbReference type="Pfam" id="PF13505"/>
    </source>
</evidence>
<feature type="signal peptide" evidence="2">
    <location>
        <begin position="1"/>
        <end position="23"/>
    </location>
</feature>
<feature type="chain" id="PRO_5045929268" evidence="2">
    <location>
        <begin position="24"/>
        <end position="173"/>
    </location>
</feature>
<comment type="caution">
    <text evidence="4">The sequence shown here is derived from an EMBL/GenBank/DDBJ whole genome shotgun (WGS) entry which is preliminary data.</text>
</comment>
<reference evidence="5" key="1">
    <citation type="journal article" date="2019" name="Int. J. Syst. Evol. Microbiol.">
        <title>The Global Catalogue of Microorganisms (GCM) 10K type strain sequencing project: providing services to taxonomists for standard genome sequencing and annotation.</title>
        <authorList>
            <consortium name="The Broad Institute Genomics Platform"/>
            <consortium name="The Broad Institute Genome Sequencing Center for Infectious Disease"/>
            <person name="Wu L."/>
            <person name="Ma J."/>
        </authorList>
    </citation>
    <scope>NUCLEOTIDE SEQUENCE [LARGE SCALE GENOMIC DNA]</scope>
    <source>
        <strain evidence="5">CCUG 60525</strain>
    </source>
</reference>
<protein>
    <submittedName>
        <fullName evidence="4">Porin family protein</fullName>
    </submittedName>
</protein>
<keyword evidence="5" id="KW-1185">Reference proteome</keyword>
<dbReference type="InterPro" id="IPR011250">
    <property type="entry name" value="OMP/PagP_B-barrel"/>
</dbReference>
<keyword evidence="1 2" id="KW-0732">Signal</keyword>
<proteinExistence type="predicted"/>
<dbReference type="SUPFAM" id="SSF56925">
    <property type="entry name" value="OMPA-like"/>
    <property type="match status" value="1"/>
</dbReference>
<dbReference type="EMBL" id="JBHTJS010000019">
    <property type="protein sequence ID" value="MFD1007661.1"/>
    <property type="molecule type" value="Genomic_DNA"/>
</dbReference>
<dbReference type="InterPro" id="IPR027385">
    <property type="entry name" value="Beta-barrel_OMP"/>
</dbReference>
<dbReference type="RefSeq" id="WP_379557654.1">
    <property type="nucleotide sequence ID" value="NZ_JBHTJS010000019.1"/>
</dbReference>
<accession>A0ABW3KI26</accession>
<feature type="domain" description="Outer membrane protein beta-barrel" evidence="3">
    <location>
        <begin position="9"/>
        <end position="172"/>
    </location>
</feature>
<evidence type="ECO:0000313" key="5">
    <source>
        <dbReference type="Proteomes" id="UP001597048"/>
    </source>
</evidence>
<sequence>MFKKLTTTAMAVAALTCGGQAMAEHYVGGNISALNVDYSLPKDADLVALYGRLGTEFTENFSGEIRIGTGLDDDKLYGTKVELNYFYGAYVRGTIPVTDAFYPYAIVGFTRAELEYKVPGLSVNDSGSDVSFGVGTDIRLTANTDLNLEYMNYYDKNDISVDGFSVGFTYRFY</sequence>
<dbReference type="Gene3D" id="2.40.160.20">
    <property type="match status" value="1"/>
</dbReference>
<organism evidence="4 5">
    <name type="scientific">Oceanisphaera ostreae</name>
    <dbReference type="NCBI Taxonomy" id="914151"/>
    <lineage>
        <taxon>Bacteria</taxon>
        <taxon>Pseudomonadati</taxon>
        <taxon>Pseudomonadota</taxon>
        <taxon>Gammaproteobacteria</taxon>
        <taxon>Aeromonadales</taxon>
        <taxon>Aeromonadaceae</taxon>
        <taxon>Oceanisphaera</taxon>
    </lineage>
</organism>
<evidence type="ECO:0000313" key="4">
    <source>
        <dbReference type="EMBL" id="MFD1007661.1"/>
    </source>
</evidence>
<name>A0ABW3KI26_9GAMM</name>
<dbReference type="Proteomes" id="UP001597048">
    <property type="component" value="Unassembled WGS sequence"/>
</dbReference>
<evidence type="ECO:0000256" key="1">
    <source>
        <dbReference type="ARBA" id="ARBA00022729"/>
    </source>
</evidence>
<dbReference type="Pfam" id="PF13505">
    <property type="entry name" value="OMP_b-brl"/>
    <property type="match status" value="1"/>
</dbReference>
<evidence type="ECO:0000256" key="2">
    <source>
        <dbReference type="SAM" id="SignalP"/>
    </source>
</evidence>
<gene>
    <name evidence="4" type="ORF">ACFQ1C_05785</name>
</gene>